<proteinExistence type="predicted"/>
<protein>
    <submittedName>
        <fullName evidence="1">Two-component sensor histidine kinase</fullName>
    </submittedName>
</protein>
<dbReference type="AlphaFoldDB" id="A0A0N4WFZ6"/>
<reference evidence="1" key="1">
    <citation type="submission" date="2017-02" db="UniProtKB">
        <authorList>
            <consortium name="WormBaseParasite"/>
        </authorList>
    </citation>
    <scope>IDENTIFICATION</scope>
</reference>
<evidence type="ECO:0000313" key="1">
    <source>
        <dbReference type="WBParaSite" id="HPLM_0000968901-mRNA-1"/>
    </source>
</evidence>
<sequence length="67" mass="7304">LLLAKIAHVMENLGNFGIVARGVLSHTHGPEIESRIDTLPDQPSLSSLGTTLVWKDGFPPQIILWAM</sequence>
<organism evidence="1">
    <name type="scientific">Haemonchus placei</name>
    <name type="common">Barber's pole worm</name>
    <dbReference type="NCBI Taxonomy" id="6290"/>
    <lineage>
        <taxon>Eukaryota</taxon>
        <taxon>Metazoa</taxon>
        <taxon>Ecdysozoa</taxon>
        <taxon>Nematoda</taxon>
        <taxon>Chromadorea</taxon>
        <taxon>Rhabditida</taxon>
        <taxon>Rhabditina</taxon>
        <taxon>Rhabditomorpha</taxon>
        <taxon>Strongyloidea</taxon>
        <taxon>Trichostrongylidae</taxon>
        <taxon>Haemonchus</taxon>
    </lineage>
</organism>
<name>A0A0N4WFZ6_HAEPC</name>
<dbReference type="WBParaSite" id="HPLM_0000968901-mRNA-1">
    <property type="protein sequence ID" value="HPLM_0000968901-mRNA-1"/>
    <property type="gene ID" value="HPLM_0000968901"/>
</dbReference>
<accession>A0A0N4WFZ6</accession>